<dbReference type="RefSeq" id="WP_348739810.1">
    <property type="nucleotide sequence ID" value="NZ_CAXJRC010000043.1"/>
</dbReference>
<dbReference type="Gene3D" id="3.40.630.30">
    <property type="match status" value="1"/>
</dbReference>
<proteinExistence type="predicted"/>
<comment type="caution">
    <text evidence="2">The sequence shown here is derived from an EMBL/GenBank/DDBJ whole genome shotgun (WGS) entry which is preliminary data.</text>
</comment>
<sequence length="177" mass="20311">MITYTSTQTEKELLQIIELQKSNLPTHLTEEEKKTQGFVTVQHDLTILSRMHEVHPHIIAKENDTLAGYALSMSKSFREEIPILAPMFTEIDKSNRANDNYLVMGQVCVNKEHRGKGVFRGLYQKMKEIFSGKYNAIITEIDVLNTRSINAHSAIGFTELQRYELNGQIWVIVVMDI</sequence>
<dbReference type="InterPro" id="IPR000182">
    <property type="entry name" value="GNAT_dom"/>
</dbReference>
<dbReference type="Pfam" id="PF00583">
    <property type="entry name" value="Acetyltransf_1"/>
    <property type="match status" value="1"/>
</dbReference>
<dbReference type="EMBL" id="CAXJRC010000043">
    <property type="protein sequence ID" value="CAL2108224.1"/>
    <property type="molecule type" value="Genomic_DNA"/>
</dbReference>
<evidence type="ECO:0000313" key="2">
    <source>
        <dbReference type="EMBL" id="CAL2108224.1"/>
    </source>
</evidence>
<dbReference type="SUPFAM" id="SSF55729">
    <property type="entry name" value="Acyl-CoA N-acyltransferases (Nat)"/>
    <property type="match status" value="1"/>
</dbReference>
<gene>
    <name evidence="2" type="ORF">T190115A13A_60219</name>
</gene>
<name>A0ABP1FCY4_9FLAO</name>
<evidence type="ECO:0000259" key="1">
    <source>
        <dbReference type="PROSITE" id="PS51186"/>
    </source>
</evidence>
<keyword evidence="3" id="KW-1185">Reference proteome</keyword>
<accession>A0ABP1FCY4</accession>
<protein>
    <submittedName>
        <fullName evidence="2">Acetyltransferase (GNAT) domain-containing protein</fullName>
    </submittedName>
</protein>
<evidence type="ECO:0000313" key="3">
    <source>
        <dbReference type="Proteomes" id="UP001497602"/>
    </source>
</evidence>
<dbReference type="Proteomes" id="UP001497602">
    <property type="component" value="Unassembled WGS sequence"/>
</dbReference>
<dbReference type="InterPro" id="IPR016181">
    <property type="entry name" value="Acyl_CoA_acyltransferase"/>
</dbReference>
<organism evidence="2 3">
    <name type="scientific">Tenacibaculum vairaonense</name>
    <dbReference type="NCBI Taxonomy" id="3137860"/>
    <lineage>
        <taxon>Bacteria</taxon>
        <taxon>Pseudomonadati</taxon>
        <taxon>Bacteroidota</taxon>
        <taxon>Flavobacteriia</taxon>
        <taxon>Flavobacteriales</taxon>
        <taxon>Flavobacteriaceae</taxon>
        <taxon>Tenacibaculum</taxon>
    </lineage>
</organism>
<reference evidence="2 3" key="1">
    <citation type="submission" date="2024-05" db="EMBL/GenBank/DDBJ databases">
        <authorList>
            <person name="Duchaud E."/>
        </authorList>
    </citation>
    <scope>NUCLEOTIDE SEQUENCE [LARGE SCALE GENOMIC DNA]</scope>
    <source>
        <strain evidence="2">Ena-SAMPLE-TAB-13-05-2024-13:56:06:370-140305</strain>
    </source>
</reference>
<dbReference type="PROSITE" id="PS51186">
    <property type="entry name" value="GNAT"/>
    <property type="match status" value="1"/>
</dbReference>
<feature type="domain" description="N-acetyltransferase" evidence="1">
    <location>
        <begin position="1"/>
        <end position="176"/>
    </location>
</feature>